<dbReference type="SUPFAM" id="SSF53756">
    <property type="entry name" value="UDP-Glycosyltransferase/glycogen phosphorylase"/>
    <property type="match status" value="1"/>
</dbReference>
<evidence type="ECO:0000313" key="2">
    <source>
        <dbReference type="EMBL" id="QBQ98665.1"/>
    </source>
</evidence>
<reference evidence="2 3" key="1">
    <citation type="submission" date="2019-03" db="EMBL/GenBank/DDBJ databases">
        <title>Paraburkholderia sp. 7MH5, isolated from subtropical forest soil.</title>
        <authorList>
            <person name="Gao Z.-H."/>
            <person name="Qiu L.-H."/>
        </authorList>
    </citation>
    <scope>NUCLEOTIDE SEQUENCE [LARGE SCALE GENOMIC DNA]</scope>
    <source>
        <strain evidence="2 3">7MH5</strain>
    </source>
</reference>
<evidence type="ECO:0000259" key="1">
    <source>
        <dbReference type="Pfam" id="PF00534"/>
    </source>
</evidence>
<name>A0A4P7CS14_9BURK</name>
<protein>
    <submittedName>
        <fullName evidence="2">Glycosyltransferase family 1 protein</fullName>
    </submittedName>
</protein>
<organism evidence="2 3">
    <name type="scientific">Paraburkholderia pallida</name>
    <dbReference type="NCBI Taxonomy" id="2547399"/>
    <lineage>
        <taxon>Bacteria</taxon>
        <taxon>Pseudomonadati</taxon>
        <taxon>Pseudomonadota</taxon>
        <taxon>Betaproteobacteria</taxon>
        <taxon>Burkholderiales</taxon>
        <taxon>Burkholderiaceae</taxon>
        <taxon>Paraburkholderia</taxon>
    </lineage>
</organism>
<dbReference type="PANTHER" id="PTHR46401:SF9">
    <property type="entry name" value="MANNOSYLTRANSFERASE A"/>
    <property type="match status" value="1"/>
</dbReference>
<evidence type="ECO:0000313" key="3">
    <source>
        <dbReference type="Proteomes" id="UP000295727"/>
    </source>
</evidence>
<dbReference type="PANTHER" id="PTHR46401">
    <property type="entry name" value="GLYCOSYLTRANSFERASE WBBK-RELATED"/>
    <property type="match status" value="1"/>
</dbReference>
<keyword evidence="2" id="KW-0808">Transferase</keyword>
<dbReference type="CDD" id="cd03809">
    <property type="entry name" value="GT4_MtfB-like"/>
    <property type="match status" value="1"/>
</dbReference>
<accession>A0A4P7CS14</accession>
<feature type="domain" description="Glycosyl transferase family 1" evidence="1">
    <location>
        <begin position="221"/>
        <end position="369"/>
    </location>
</feature>
<dbReference type="GO" id="GO:0016757">
    <property type="term" value="F:glycosyltransferase activity"/>
    <property type="evidence" value="ECO:0007669"/>
    <property type="project" value="InterPro"/>
</dbReference>
<sequence>MRRAITKSNARPRFQAQRPAQRNLFVDVSIIAVNDAGTGIQRVVRSIAERLLADPPAGMTVHLVRATRKRPYRYARQYQAHLTGQSGLGDECLLEARRGDVFLGLDLASRPLVMRQKELRRWRELGVSCAFVVYDLLPAVHPEWFTPVGAKSYRRWLETVVMHADALFCISKSVAGEVDALLQDKFDIARSEILIDWFHLGADFKAGEATPIGAAPSAAVNAASEASRLVLMVGTVEPRKGHAEMLAAFESAWRDGSNFTLVIVGKAGWSVDALIERIECLQGITNHLIWIKDASDADLTALYKRADGLIMASEAEGFGLPIVEAALRDIPLFLRDIPVFREVAHEHATYFDGNVSTEVALSLKRWLRDIENDCVIRSGNMATLTWEQSAHRLGELAAKLM</sequence>
<dbReference type="Pfam" id="PF00534">
    <property type="entry name" value="Glycos_transf_1"/>
    <property type="match status" value="1"/>
</dbReference>
<dbReference type="Gene3D" id="3.40.50.2000">
    <property type="entry name" value="Glycogen Phosphorylase B"/>
    <property type="match status" value="2"/>
</dbReference>
<dbReference type="Proteomes" id="UP000295727">
    <property type="component" value="Chromosome 1"/>
</dbReference>
<dbReference type="KEGG" id="ppai:E1956_14950"/>
<dbReference type="OrthoDB" id="433681at2"/>
<dbReference type="EMBL" id="CP038148">
    <property type="protein sequence ID" value="QBQ98665.1"/>
    <property type="molecule type" value="Genomic_DNA"/>
</dbReference>
<proteinExistence type="predicted"/>
<gene>
    <name evidence="2" type="ORF">E1956_14950</name>
</gene>
<keyword evidence="3" id="KW-1185">Reference proteome</keyword>
<dbReference type="AlphaFoldDB" id="A0A4P7CS14"/>
<dbReference type="InterPro" id="IPR001296">
    <property type="entry name" value="Glyco_trans_1"/>
</dbReference>